<evidence type="ECO:0000313" key="1">
    <source>
        <dbReference type="EMBL" id="EEF68557.1"/>
    </source>
</evidence>
<reference evidence="1 2" key="2">
    <citation type="submission" date="2009-02" db="EMBL/GenBank/DDBJ databases">
        <title>Draft genome sequence of Holdemania filiformis DSM 12042.</title>
        <authorList>
            <person name="Sudarsanam P."/>
            <person name="Ley R."/>
            <person name="Guruge J."/>
            <person name="Turnbaugh P.J."/>
            <person name="Mahowald M."/>
            <person name="Liep D."/>
            <person name="Gordon J."/>
        </authorList>
    </citation>
    <scope>NUCLEOTIDE SEQUENCE [LARGE SCALE GENOMIC DNA]</scope>
    <source>
        <strain evidence="1 2">DSM 12042</strain>
    </source>
</reference>
<accession>B9Y625</accession>
<comment type="caution">
    <text evidence="1">The sequence shown here is derived from an EMBL/GenBank/DDBJ whole genome shotgun (WGS) entry which is preliminary data.</text>
</comment>
<dbReference type="EMBL" id="ACCF01000074">
    <property type="protein sequence ID" value="EEF68557.1"/>
    <property type="molecule type" value="Genomic_DNA"/>
</dbReference>
<sequence>MEDRRNIGHDLPLINQNCGSSHDFFDGDSLNLLTLPYRRNRSGMIPIFSFINQNKINSRMK</sequence>
<gene>
    <name evidence="1" type="ORF">HOLDEFILI_01257</name>
</gene>
<protein>
    <submittedName>
        <fullName evidence="1">Uncharacterized protein</fullName>
    </submittedName>
</protein>
<reference evidence="1 2" key="1">
    <citation type="submission" date="2008-12" db="EMBL/GenBank/DDBJ databases">
        <authorList>
            <person name="Fulton L."/>
            <person name="Clifton S."/>
            <person name="Fulton B."/>
            <person name="Xu J."/>
            <person name="Minx P."/>
            <person name="Pepin K.H."/>
            <person name="Johnson M."/>
            <person name="Bhonagiri V."/>
            <person name="Nash W.E."/>
            <person name="Mardis E.R."/>
            <person name="Wilson R.K."/>
        </authorList>
    </citation>
    <scope>NUCLEOTIDE SEQUENCE [LARGE SCALE GENOMIC DNA]</scope>
    <source>
        <strain evidence="1 2">DSM 12042</strain>
    </source>
</reference>
<evidence type="ECO:0000313" key="2">
    <source>
        <dbReference type="Proteomes" id="UP000005950"/>
    </source>
</evidence>
<name>B9Y625_9FIRM</name>
<dbReference type="AlphaFoldDB" id="B9Y625"/>
<proteinExistence type="predicted"/>
<organism evidence="1 2">
    <name type="scientific">Holdemania filiformis DSM 12042</name>
    <dbReference type="NCBI Taxonomy" id="545696"/>
    <lineage>
        <taxon>Bacteria</taxon>
        <taxon>Bacillati</taxon>
        <taxon>Bacillota</taxon>
        <taxon>Erysipelotrichia</taxon>
        <taxon>Erysipelotrichales</taxon>
        <taxon>Erysipelotrichaceae</taxon>
        <taxon>Holdemania</taxon>
    </lineage>
</organism>
<dbReference type="Proteomes" id="UP000005950">
    <property type="component" value="Unassembled WGS sequence"/>
</dbReference>
<dbReference type="HOGENOM" id="CLU_2916289_0_0_9"/>